<evidence type="ECO:0000256" key="3">
    <source>
        <dbReference type="ARBA" id="ARBA00011233"/>
    </source>
</evidence>
<dbReference type="SUPFAM" id="SSF51569">
    <property type="entry name" value="Aldolase"/>
    <property type="match status" value="1"/>
</dbReference>
<name>A0A1N6RJN3_9BACI</name>
<dbReference type="InterPro" id="IPR013785">
    <property type="entry name" value="Aldolase_TIM"/>
</dbReference>
<sequence length="210" mass="22085">MNQLERLKQGKLVAVIRGAQPEQVVPIAQALKEGGIFSLEITADTPKICSVIEQVKETFGDDVIVGAGTVLDPETARAVIMAGAEFIFSPTVNVKTIKMAKRYGVISIPGALTPTEILTAYEHGADLIKVFPADAMGAAYFKGVKGPLPHIPLMPTGGVTIDNIADYFQAGAAAAGLGGALVNPEKLLGKEDYQRLTETALAFVEKVAGH</sequence>
<evidence type="ECO:0000256" key="5">
    <source>
        <dbReference type="ARBA" id="ARBA00023277"/>
    </source>
</evidence>
<dbReference type="RefSeq" id="WP_045849342.1">
    <property type="nucleotide sequence ID" value="NZ_FTLX01000002.1"/>
</dbReference>
<comment type="subunit">
    <text evidence="3">Homotrimer.</text>
</comment>
<comment type="similarity">
    <text evidence="2">Belongs to the KHG/KDPG aldolase family.</text>
</comment>
<evidence type="ECO:0000313" key="7">
    <source>
        <dbReference type="EMBL" id="SIQ28997.1"/>
    </source>
</evidence>
<evidence type="ECO:0000313" key="9">
    <source>
        <dbReference type="Proteomes" id="UP000215545"/>
    </source>
</evidence>
<gene>
    <name evidence="6" type="ORF">B1B05_04675</name>
    <name evidence="7" type="ORF">SAMN05443094_102145</name>
</gene>
<keyword evidence="9" id="KW-1185">Reference proteome</keyword>
<dbReference type="Proteomes" id="UP000215545">
    <property type="component" value="Unassembled WGS sequence"/>
</dbReference>
<dbReference type="Pfam" id="PF01081">
    <property type="entry name" value="Aldolase"/>
    <property type="match status" value="1"/>
</dbReference>
<dbReference type="EMBL" id="MWSK01000002">
    <property type="protein sequence ID" value="OXS79076.1"/>
    <property type="molecule type" value="Genomic_DNA"/>
</dbReference>
<keyword evidence="4" id="KW-0456">Lyase</keyword>
<accession>A0A1N6RJN3</accession>
<evidence type="ECO:0000313" key="6">
    <source>
        <dbReference type="EMBL" id="OXS79076.1"/>
    </source>
</evidence>
<dbReference type="STRING" id="1017273.SAMN05443094_102145"/>
<reference evidence="9" key="2">
    <citation type="submission" date="2017-03" db="EMBL/GenBank/DDBJ databases">
        <title>Bacillus sp. V-88(T) DSM27956, whole genome shotgun sequencing project.</title>
        <authorList>
            <person name="Dastager S.G."/>
            <person name="Neurgaonkar P.S."/>
            <person name="Dharne M.S."/>
        </authorList>
    </citation>
    <scope>NUCLEOTIDE SEQUENCE [LARGE SCALE GENOMIC DNA]</scope>
    <source>
        <strain evidence="9">DSM 25145</strain>
    </source>
</reference>
<evidence type="ECO:0000313" key="8">
    <source>
        <dbReference type="Proteomes" id="UP000186385"/>
    </source>
</evidence>
<dbReference type="OrthoDB" id="9802667at2"/>
<dbReference type="Gene3D" id="3.20.20.70">
    <property type="entry name" value="Aldolase class I"/>
    <property type="match status" value="1"/>
</dbReference>
<proteinExistence type="inferred from homology"/>
<dbReference type="InterPro" id="IPR000887">
    <property type="entry name" value="Aldlse_KDPG_KHG"/>
</dbReference>
<evidence type="ECO:0000256" key="2">
    <source>
        <dbReference type="ARBA" id="ARBA00006906"/>
    </source>
</evidence>
<dbReference type="GO" id="GO:0016829">
    <property type="term" value="F:lyase activity"/>
    <property type="evidence" value="ECO:0007669"/>
    <property type="project" value="UniProtKB-KW"/>
</dbReference>
<dbReference type="NCBIfam" id="TIGR01182">
    <property type="entry name" value="eda"/>
    <property type="match status" value="1"/>
</dbReference>
<protein>
    <submittedName>
        <fullName evidence="6 7">2-dehydro-3-deoxyphosphogluconate aldolase</fullName>
    </submittedName>
</protein>
<dbReference type="CDD" id="cd00452">
    <property type="entry name" value="KDPG_aldolase"/>
    <property type="match status" value="1"/>
</dbReference>
<reference evidence="7 8" key="1">
    <citation type="submission" date="2017-01" db="EMBL/GenBank/DDBJ databases">
        <authorList>
            <person name="Mah S.A."/>
            <person name="Swanson W.J."/>
            <person name="Moy G.W."/>
            <person name="Vacquier V.D."/>
        </authorList>
    </citation>
    <scope>NUCLEOTIDE SEQUENCE [LARGE SCALE GENOMIC DNA]</scope>
    <source>
        <strain evidence="7 8">NIO-1016</strain>
    </source>
</reference>
<dbReference type="Proteomes" id="UP000186385">
    <property type="component" value="Unassembled WGS sequence"/>
</dbReference>
<dbReference type="PANTHER" id="PTHR30246:SF1">
    <property type="entry name" value="2-DEHYDRO-3-DEOXY-6-PHOSPHOGALACTONATE ALDOLASE-RELATED"/>
    <property type="match status" value="1"/>
</dbReference>
<comment type="pathway">
    <text evidence="1">Carbohydrate acid metabolism.</text>
</comment>
<evidence type="ECO:0000256" key="1">
    <source>
        <dbReference type="ARBA" id="ARBA00004761"/>
    </source>
</evidence>
<reference evidence="6" key="3">
    <citation type="submission" date="2017-03" db="EMBL/GenBank/DDBJ databases">
        <authorList>
            <person name="Dastager S.G."/>
            <person name="Neurgaonkar P.S."/>
            <person name="Dharne M.S."/>
        </authorList>
    </citation>
    <scope>NUCLEOTIDE SEQUENCE</scope>
    <source>
        <strain evidence="6">DSM 25145</strain>
    </source>
</reference>
<dbReference type="AlphaFoldDB" id="A0A1N6RJN3"/>
<evidence type="ECO:0000256" key="4">
    <source>
        <dbReference type="ARBA" id="ARBA00023239"/>
    </source>
</evidence>
<dbReference type="PANTHER" id="PTHR30246">
    <property type="entry name" value="2-KETO-3-DEOXY-6-PHOSPHOGLUCONATE ALDOLASE"/>
    <property type="match status" value="1"/>
</dbReference>
<organism evidence="7 8">
    <name type="scientific">Domibacillus enclensis</name>
    <dbReference type="NCBI Taxonomy" id="1017273"/>
    <lineage>
        <taxon>Bacteria</taxon>
        <taxon>Bacillati</taxon>
        <taxon>Bacillota</taxon>
        <taxon>Bacilli</taxon>
        <taxon>Bacillales</taxon>
        <taxon>Bacillaceae</taxon>
        <taxon>Domibacillus</taxon>
    </lineage>
</organism>
<dbReference type="EMBL" id="FTLX01000002">
    <property type="protein sequence ID" value="SIQ28997.1"/>
    <property type="molecule type" value="Genomic_DNA"/>
</dbReference>
<keyword evidence="5" id="KW-0119">Carbohydrate metabolism</keyword>